<proteinExistence type="predicted"/>
<protein>
    <submittedName>
        <fullName evidence="1">Uncharacterized protein</fullName>
    </submittedName>
</protein>
<accession>A0A4Z2H453</accession>
<gene>
    <name evidence="1" type="ORF">EYF80_029262</name>
</gene>
<organism evidence="1 2">
    <name type="scientific">Liparis tanakae</name>
    <name type="common">Tanaka's snailfish</name>
    <dbReference type="NCBI Taxonomy" id="230148"/>
    <lineage>
        <taxon>Eukaryota</taxon>
        <taxon>Metazoa</taxon>
        <taxon>Chordata</taxon>
        <taxon>Craniata</taxon>
        <taxon>Vertebrata</taxon>
        <taxon>Euteleostomi</taxon>
        <taxon>Actinopterygii</taxon>
        <taxon>Neopterygii</taxon>
        <taxon>Teleostei</taxon>
        <taxon>Neoteleostei</taxon>
        <taxon>Acanthomorphata</taxon>
        <taxon>Eupercaria</taxon>
        <taxon>Perciformes</taxon>
        <taxon>Cottioidei</taxon>
        <taxon>Cottales</taxon>
        <taxon>Liparidae</taxon>
        <taxon>Liparis</taxon>
    </lineage>
</organism>
<reference evidence="1 2" key="1">
    <citation type="submission" date="2019-03" db="EMBL/GenBank/DDBJ databases">
        <title>First draft genome of Liparis tanakae, snailfish: a comprehensive survey of snailfish specific genes.</title>
        <authorList>
            <person name="Kim W."/>
            <person name="Song I."/>
            <person name="Jeong J.-H."/>
            <person name="Kim D."/>
            <person name="Kim S."/>
            <person name="Ryu S."/>
            <person name="Song J.Y."/>
            <person name="Lee S.K."/>
        </authorList>
    </citation>
    <scope>NUCLEOTIDE SEQUENCE [LARGE SCALE GENOMIC DNA]</scope>
    <source>
        <tissue evidence="1">Muscle</tissue>
    </source>
</reference>
<evidence type="ECO:0000313" key="1">
    <source>
        <dbReference type="EMBL" id="TNN60539.1"/>
    </source>
</evidence>
<dbReference type="EMBL" id="SRLO01000332">
    <property type="protein sequence ID" value="TNN60539.1"/>
    <property type="molecule type" value="Genomic_DNA"/>
</dbReference>
<keyword evidence="2" id="KW-1185">Reference proteome</keyword>
<evidence type="ECO:0000313" key="2">
    <source>
        <dbReference type="Proteomes" id="UP000314294"/>
    </source>
</evidence>
<name>A0A4Z2H453_9TELE</name>
<dbReference type="Proteomes" id="UP000314294">
    <property type="component" value="Unassembled WGS sequence"/>
</dbReference>
<sequence length="96" mass="10094">MSTFLGERVVIGFGVTTCLPLEALSNPHSLELSAAALRLRDGVPGPSSEGASARWYSSTGGSAMYSGFKQLTPWADASVTSTRKSPGFSRLKSANR</sequence>
<comment type="caution">
    <text evidence="1">The sequence shown here is derived from an EMBL/GenBank/DDBJ whole genome shotgun (WGS) entry which is preliminary data.</text>
</comment>
<dbReference type="AlphaFoldDB" id="A0A4Z2H453"/>